<dbReference type="PANTHER" id="PTHR11059">
    <property type="entry name" value="DNA REPAIR PROTEIN RECN"/>
    <property type="match status" value="1"/>
</dbReference>
<dbReference type="PANTHER" id="PTHR11059:SF0">
    <property type="entry name" value="DNA REPAIR PROTEIN RECN"/>
    <property type="match status" value="1"/>
</dbReference>
<keyword evidence="5 9" id="KW-0227">DNA damage</keyword>
<feature type="coiled-coil region" evidence="10">
    <location>
        <begin position="318"/>
        <end position="345"/>
    </location>
</feature>
<evidence type="ECO:0000256" key="7">
    <source>
        <dbReference type="ARBA" id="ARBA00023204"/>
    </source>
</evidence>
<keyword evidence="6" id="KW-0067">ATP-binding</keyword>
<dbReference type="GO" id="GO:0006281">
    <property type="term" value="P:DNA repair"/>
    <property type="evidence" value="ECO:0007669"/>
    <property type="project" value="UniProtKB-KW"/>
</dbReference>
<sequence>MLTSLYVKDFAIVGEADITLVAGLTVVTGETGAGKSLLVDALLLLSGGRAEAGVVRHGSERAELAAEFDLSSQPDIRAWLQGEELDEDQSCQLRRVIRADGGSRSYINGRPVTLTQLKALGERLIEIHGQHEHQALLERSSQLALLDAFGGHAQTLAQVNDLARRWREVTAQIAQLGGNEDHAERIEMLEHQVGELQRDALSASELDALNERHRQLANAGQLVQGCANVAELLDGESEFALLRALARGQNETARLALLDTRLIPVSEMIDAAQIQLVEANAELARYRDALDLDPERLSELDTQIGRLHELARKYRTPMANLKQRENELRNELDSLQGAGERLQQLGRERTLIEHEYTDAAALLSKARAQAAVTLGARVSELIAELGMGGGRLEIMLEPSAKSTPETNGRERAEFLVSANPGQPPRALRKVASGGELSRISLAIEVAALGLDEVGTMVFDEVDSGIGGAVAEVVGQKLRRLGSQRQVLCVTHLAQVAAQGHQHFCVSKVSDGQSTQTRIDALDEKSRRDEIARMLGGIDITRETLAHAKQMLTRAQAN</sequence>
<dbReference type="AlphaFoldDB" id="A0A411HJD3"/>
<dbReference type="FunFam" id="3.40.50.300:FF:000319">
    <property type="entry name" value="DNA repair protein RecN"/>
    <property type="match status" value="1"/>
</dbReference>
<keyword evidence="13" id="KW-1185">Reference proteome</keyword>
<evidence type="ECO:0000259" key="11">
    <source>
        <dbReference type="Pfam" id="PF02463"/>
    </source>
</evidence>
<dbReference type="GO" id="GO:0005524">
    <property type="term" value="F:ATP binding"/>
    <property type="evidence" value="ECO:0007669"/>
    <property type="project" value="UniProtKB-KW"/>
</dbReference>
<dbReference type="Gene3D" id="3.40.50.300">
    <property type="entry name" value="P-loop containing nucleotide triphosphate hydrolases"/>
    <property type="match status" value="2"/>
</dbReference>
<evidence type="ECO:0000256" key="8">
    <source>
        <dbReference type="ARBA" id="ARBA00033408"/>
    </source>
</evidence>
<evidence type="ECO:0000313" key="12">
    <source>
        <dbReference type="EMBL" id="QBB70497.1"/>
    </source>
</evidence>
<dbReference type="GO" id="GO:0006310">
    <property type="term" value="P:DNA recombination"/>
    <property type="evidence" value="ECO:0007669"/>
    <property type="project" value="InterPro"/>
</dbReference>
<evidence type="ECO:0000256" key="2">
    <source>
        <dbReference type="ARBA" id="ARBA00009441"/>
    </source>
</evidence>
<evidence type="ECO:0000256" key="6">
    <source>
        <dbReference type="ARBA" id="ARBA00022840"/>
    </source>
</evidence>
<dbReference type="NCBIfam" id="TIGR00634">
    <property type="entry name" value="recN"/>
    <property type="match status" value="1"/>
</dbReference>
<evidence type="ECO:0000256" key="9">
    <source>
        <dbReference type="PIRNR" id="PIRNR003128"/>
    </source>
</evidence>
<comment type="function">
    <text evidence="1 9">May be involved in recombinational repair of damaged DNA.</text>
</comment>
<evidence type="ECO:0000256" key="1">
    <source>
        <dbReference type="ARBA" id="ARBA00003618"/>
    </source>
</evidence>
<organism evidence="12 13">
    <name type="scientific">Pseudolysobacter antarcticus</name>
    <dbReference type="NCBI Taxonomy" id="2511995"/>
    <lineage>
        <taxon>Bacteria</taxon>
        <taxon>Pseudomonadati</taxon>
        <taxon>Pseudomonadota</taxon>
        <taxon>Gammaproteobacteria</taxon>
        <taxon>Lysobacterales</taxon>
        <taxon>Rhodanobacteraceae</taxon>
        <taxon>Pseudolysobacter</taxon>
    </lineage>
</organism>
<dbReference type="NCBIfam" id="NF008121">
    <property type="entry name" value="PRK10869.1"/>
    <property type="match status" value="1"/>
</dbReference>
<keyword evidence="7 9" id="KW-0234">DNA repair</keyword>
<protein>
    <recommendedName>
        <fullName evidence="3 9">DNA repair protein RecN</fullName>
    </recommendedName>
    <alternativeName>
        <fullName evidence="8 9">Recombination protein N</fullName>
    </alternativeName>
</protein>
<keyword evidence="4" id="KW-0547">Nucleotide-binding</keyword>
<dbReference type="EMBL" id="CP035704">
    <property type="protein sequence ID" value="QBB70497.1"/>
    <property type="molecule type" value="Genomic_DNA"/>
</dbReference>
<keyword evidence="10" id="KW-0175">Coiled coil</keyword>
<feature type="domain" description="RecF/RecN/SMC N-terminal" evidence="11">
    <location>
        <begin position="2"/>
        <end position="513"/>
    </location>
</feature>
<dbReference type="FunFam" id="3.40.50.300:FF:000356">
    <property type="entry name" value="DNA repair protein RecN"/>
    <property type="match status" value="1"/>
</dbReference>
<dbReference type="GO" id="GO:0043590">
    <property type="term" value="C:bacterial nucleoid"/>
    <property type="evidence" value="ECO:0007669"/>
    <property type="project" value="TreeGrafter"/>
</dbReference>
<dbReference type="CDD" id="cd03241">
    <property type="entry name" value="ABC_RecN"/>
    <property type="match status" value="2"/>
</dbReference>
<evidence type="ECO:0000313" key="13">
    <source>
        <dbReference type="Proteomes" id="UP000291562"/>
    </source>
</evidence>
<name>A0A411HJD3_9GAMM</name>
<accession>A0A411HJD3</accession>
<evidence type="ECO:0000256" key="3">
    <source>
        <dbReference type="ARBA" id="ARBA00021315"/>
    </source>
</evidence>
<dbReference type="SUPFAM" id="SSF52540">
    <property type="entry name" value="P-loop containing nucleoside triphosphate hydrolases"/>
    <property type="match status" value="1"/>
</dbReference>
<dbReference type="OrthoDB" id="9806954at2"/>
<dbReference type="Proteomes" id="UP000291562">
    <property type="component" value="Chromosome"/>
</dbReference>
<evidence type="ECO:0000256" key="4">
    <source>
        <dbReference type="ARBA" id="ARBA00022741"/>
    </source>
</evidence>
<dbReference type="RefSeq" id="WP_129832755.1">
    <property type="nucleotide sequence ID" value="NZ_CP035704.1"/>
</dbReference>
<gene>
    <name evidence="12" type="primary">recN</name>
    <name evidence="12" type="ORF">ELE36_09060</name>
</gene>
<dbReference type="InterPro" id="IPR004604">
    <property type="entry name" value="DNA_recomb/repair_RecN"/>
</dbReference>
<dbReference type="KEGG" id="xbc:ELE36_09060"/>
<dbReference type="InterPro" id="IPR027417">
    <property type="entry name" value="P-loop_NTPase"/>
</dbReference>
<dbReference type="PIRSF" id="PIRSF003128">
    <property type="entry name" value="RecN"/>
    <property type="match status" value="1"/>
</dbReference>
<dbReference type="Pfam" id="PF02463">
    <property type="entry name" value="SMC_N"/>
    <property type="match status" value="1"/>
</dbReference>
<dbReference type="GO" id="GO:0009432">
    <property type="term" value="P:SOS response"/>
    <property type="evidence" value="ECO:0007669"/>
    <property type="project" value="UniProtKB-ARBA"/>
</dbReference>
<proteinExistence type="inferred from homology"/>
<reference evidence="12 13" key="1">
    <citation type="submission" date="2019-01" db="EMBL/GenBank/DDBJ databases">
        <title>Pseudolysobacter antarctica gen. nov., sp. nov., isolated from Fildes Peninsula, Antarctica.</title>
        <authorList>
            <person name="Wei Z."/>
            <person name="Peng F."/>
        </authorList>
    </citation>
    <scope>NUCLEOTIDE SEQUENCE [LARGE SCALE GENOMIC DNA]</scope>
    <source>
        <strain evidence="12 13">AQ6-296</strain>
    </source>
</reference>
<evidence type="ECO:0000256" key="10">
    <source>
        <dbReference type="SAM" id="Coils"/>
    </source>
</evidence>
<comment type="similarity">
    <text evidence="2 9">Belongs to the RecN family.</text>
</comment>
<evidence type="ECO:0000256" key="5">
    <source>
        <dbReference type="ARBA" id="ARBA00022763"/>
    </source>
</evidence>
<dbReference type="InterPro" id="IPR003395">
    <property type="entry name" value="RecF/RecN/SMC_N"/>
</dbReference>